<accession>K1RNW3</accession>
<evidence type="ECO:0000259" key="1">
    <source>
        <dbReference type="Pfam" id="PF07715"/>
    </source>
</evidence>
<feature type="non-terminal residue" evidence="2">
    <location>
        <position position="1"/>
    </location>
</feature>
<keyword evidence="2" id="KW-0675">Receptor</keyword>
<dbReference type="AlphaFoldDB" id="K1RNW3"/>
<evidence type="ECO:0000313" key="2">
    <source>
        <dbReference type="EMBL" id="EKC50312.1"/>
    </source>
</evidence>
<protein>
    <submittedName>
        <fullName evidence="2">Protein containing TonB-dependent receptor, plug domain protein</fullName>
    </submittedName>
</protein>
<feature type="domain" description="TonB-dependent receptor plug" evidence="1">
    <location>
        <begin position="104"/>
        <end position="176"/>
    </location>
</feature>
<dbReference type="SUPFAM" id="SSF56935">
    <property type="entry name" value="Porins"/>
    <property type="match status" value="1"/>
</dbReference>
<organism evidence="2">
    <name type="scientific">human gut metagenome</name>
    <dbReference type="NCBI Taxonomy" id="408170"/>
    <lineage>
        <taxon>unclassified sequences</taxon>
        <taxon>metagenomes</taxon>
        <taxon>organismal metagenomes</taxon>
    </lineage>
</organism>
<dbReference type="EMBL" id="AJWY01012304">
    <property type="protein sequence ID" value="EKC50312.1"/>
    <property type="molecule type" value="Genomic_DNA"/>
</dbReference>
<proteinExistence type="predicted"/>
<dbReference type="InterPro" id="IPR039426">
    <property type="entry name" value="TonB-dep_rcpt-like"/>
</dbReference>
<dbReference type="Gene3D" id="2.60.40.1120">
    <property type="entry name" value="Carboxypeptidase-like, regulatory domain"/>
    <property type="match status" value="1"/>
</dbReference>
<sequence>VQGVVISSEDNLPLIGASVYVTPEDLKKAGSAQTTMGVITDVDGQFSIAIPAGITRFFCSYVGYDVLEVKLVPGKEHYEITLHVSSQMLDAVVVTGYQTVERRKLTAAVSKLDISDETIGAVKSIDQALAGQIAGLSVSPTSGAPGAPAKIRIRGTASLNGTQDPLWVLDGIPLEGTDVPEPDELNDITNMKQSS</sequence>
<dbReference type="InterPro" id="IPR037066">
    <property type="entry name" value="Plug_dom_sf"/>
</dbReference>
<dbReference type="PROSITE" id="PS52016">
    <property type="entry name" value="TONB_DEPENDENT_REC_3"/>
    <property type="match status" value="1"/>
</dbReference>
<comment type="caution">
    <text evidence="2">The sequence shown here is derived from an EMBL/GenBank/DDBJ whole genome shotgun (WGS) entry which is preliminary data.</text>
</comment>
<dbReference type="InterPro" id="IPR012910">
    <property type="entry name" value="Plug_dom"/>
</dbReference>
<dbReference type="Gene3D" id="2.170.130.10">
    <property type="entry name" value="TonB-dependent receptor, plug domain"/>
    <property type="match status" value="1"/>
</dbReference>
<feature type="non-terminal residue" evidence="2">
    <location>
        <position position="195"/>
    </location>
</feature>
<dbReference type="Pfam" id="PF07715">
    <property type="entry name" value="Plug"/>
    <property type="match status" value="1"/>
</dbReference>
<name>K1RNW3_9ZZZZ</name>
<dbReference type="SUPFAM" id="SSF49464">
    <property type="entry name" value="Carboxypeptidase regulatory domain-like"/>
    <property type="match status" value="1"/>
</dbReference>
<gene>
    <name evidence="2" type="ORF">LEA_17951</name>
</gene>
<reference evidence="2" key="1">
    <citation type="journal article" date="2013" name="Environ. Microbiol.">
        <title>Microbiota from the distal guts of lean and obese adolescents exhibit partial functional redundancy besides clear differences in community structure.</title>
        <authorList>
            <person name="Ferrer M."/>
            <person name="Ruiz A."/>
            <person name="Lanza F."/>
            <person name="Haange S.B."/>
            <person name="Oberbach A."/>
            <person name="Till H."/>
            <person name="Bargiela R."/>
            <person name="Campoy C."/>
            <person name="Segura M.T."/>
            <person name="Richter M."/>
            <person name="von Bergen M."/>
            <person name="Seifert J."/>
            <person name="Suarez A."/>
        </authorList>
    </citation>
    <scope>NUCLEOTIDE SEQUENCE</scope>
</reference>
<dbReference type="InterPro" id="IPR008969">
    <property type="entry name" value="CarboxyPept-like_regulatory"/>
</dbReference>
<dbReference type="Pfam" id="PF13715">
    <property type="entry name" value="CarbopepD_reg_2"/>
    <property type="match status" value="1"/>
</dbReference>